<reference evidence="3 4" key="1">
    <citation type="journal article" date="2018" name="Nat. Ecol. Evol.">
        <title>Pezizomycetes genomes reveal the molecular basis of ectomycorrhizal truffle lifestyle.</title>
        <authorList>
            <person name="Murat C."/>
            <person name="Payen T."/>
            <person name="Noel B."/>
            <person name="Kuo A."/>
            <person name="Morin E."/>
            <person name="Chen J."/>
            <person name="Kohler A."/>
            <person name="Krizsan K."/>
            <person name="Balestrini R."/>
            <person name="Da Silva C."/>
            <person name="Montanini B."/>
            <person name="Hainaut M."/>
            <person name="Levati E."/>
            <person name="Barry K.W."/>
            <person name="Belfiori B."/>
            <person name="Cichocki N."/>
            <person name="Clum A."/>
            <person name="Dockter R.B."/>
            <person name="Fauchery L."/>
            <person name="Guy J."/>
            <person name="Iotti M."/>
            <person name="Le Tacon F."/>
            <person name="Lindquist E.A."/>
            <person name="Lipzen A."/>
            <person name="Malagnac F."/>
            <person name="Mello A."/>
            <person name="Molinier V."/>
            <person name="Miyauchi S."/>
            <person name="Poulain J."/>
            <person name="Riccioni C."/>
            <person name="Rubini A."/>
            <person name="Sitrit Y."/>
            <person name="Splivallo R."/>
            <person name="Traeger S."/>
            <person name="Wang M."/>
            <person name="Zifcakova L."/>
            <person name="Wipf D."/>
            <person name="Zambonelli A."/>
            <person name="Paolocci F."/>
            <person name="Nowrousian M."/>
            <person name="Ottonello S."/>
            <person name="Baldrian P."/>
            <person name="Spatafora J.W."/>
            <person name="Henrissat B."/>
            <person name="Nagy L.G."/>
            <person name="Aury J.M."/>
            <person name="Wincker P."/>
            <person name="Grigoriev I.V."/>
            <person name="Bonfante P."/>
            <person name="Martin F.M."/>
        </authorList>
    </citation>
    <scope>NUCLEOTIDE SEQUENCE [LARGE SCALE GENOMIC DNA]</scope>
    <source>
        <strain evidence="3 4">CCBAS932</strain>
    </source>
</reference>
<evidence type="ECO:0000256" key="1">
    <source>
        <dbReference type="SAM" id="MobiDB-lite"/>
    </source>
</evidence>
<keyword evidence="2" id="KW-0812">Transmembrane</keyword>
<sequence>MTPTRKFHVSSTSAHQQHNAQSPPHTYTTLNSRLSRPETFFGLIFSPSVQVAHPYSDTAPFLAAVGVAAGVLAMLFGYMWVLAIRPAYCQGFGYRWGEVCWGRWTSGAGEWVQCEKVLVGHEVSLGRGLPLVWLKKDFLCIA</sequence>
<dbReference type="EMBL" id="ML119164">
    <property type="protein sequence ID" value="RPB08406.1"/>
    <property type="molecule type" value="Genomic_DNA"/>
</dbReference>
<name>A0A3N4KD23_9PEZI</name>
<feature type="region of interest" description="Disordered" evidence="1">
    <location>
        <begin position="1"/>
        <end position="26"/>
    </location>
</feature>
<feature type="compositionally biased region" description="Polar residues" evidence="1">
    <location>
        <begin position="9"/>
        <end position="26"/>
    </location>
</feature>
<keyword evidence="4" id="KW-1185">Reference proteome</keyword>
<keyword evidence="2" id="KW-0472">Membrane</keyword>
<organism evidence="3 4">
    <name type="scientific">Morchella conica CCBAS932</name>
    <dbReference type="NCBI Taxonomy" id="1392247"/>
    <lineage>
        <taxon>Eukaryota</taxon>
        <taxon>Fungi</taxon>
        <taxon>Dikarya</taxon>
        <taxon>Ascomycota</taxon>
        <taxon>Pezizomycotina</taxon>
        <taxon>Pezizomycetes</taxon>
        <taxon>Pezizales</taxon>
        <taxon>Morchellaceae</taxon>
        <taxon>Morchella</taxon>
    </lineage>
</organism>
<evidence type="ECO:0000256" key="2">
    <source>
        <dbReference type="SAM" id="Phobius"/>
    </source>
</evidence>
<feature type="transmembrane region" description="Helical" evidence="2">
    <location>
        <begin position="61"/>
        <end position="81"/>
    </location>
</feature>
<evidence type="ECO:0000313" key="4">
    <source>
        <dbReference type="Proteomes" id="UP000277580"/>
    </source>
</evidence>
<dbReference type="InParanoid" id="A0A3N4KD23"/>
<accession>A0A3N4KD23</accession>
<proteinExistence type="predicted"/>
<gene>
    <name evidence="3" type="ORF">P167DRAFT_357144</name>
</gene>
<evidence type="ECO:0000313" key="3">
    <source>
        <dbReference type="EMBL" id="RPB08406.1"/>
    </source>
</evidence>
<keyword evidence="2" id="KW-1133">Transmembrane helix</keyword>
<dbReference type="AlphaFoldDB" id="A0A3N4KD23"/>
<dbReference type="Proteomes" id="UP000277580">
    <property type="component" value="Unassembled WGS sequence"/>
</dbReference>
<protein>
    <submittedName>
        <fullName evidence="3">Uncharacterized protein</fullName>
    </submittedName>
</protein>